<dbReference type="EMBL" id="LIYF01000005">
    <property type="protein sequence ID" value="KZK08334.1"/>
    <property type="molecule type" value="Genomic_DNA"/>
</dbReference>
<name>A0A161U2L8_LACLC</name>
<evidence type="ECO:0000256" key="1">
    <source>
        <dbReference type="SAM" id="MobiDB-lite"/>
    </source>
</evidence>
<reference evidence="2 3" key="1">
    <citation type="submission" date="2015-08" db="EMBL/GenBank/DDBJ databases">
        <title>Draft Genome Sequences of 11 Lactococcus lactis subspecies cremoris strains.</title>
        <authorList>
            <person name="Wels M."/>
            <person name="Backus L."/>
            <person name="Boekhorst J."/>
            <person name="Dijkstra A."/>
            <person name="Beerthuizen M."/>
            <person name="Siezen R."/>
            <person name="Bachmann H."/>
            <person name="Van Hijum S."/>
        </authorList>
    </citation>
    <scope>NUCLEOTIDE SEQUENCE [LARGE SCALE GENOMIC DNA]</scope>
    <source>
        <strain evidence="2 3">KW10</strain>
    </source>
</reference>
<feature type="region of interest" description="Disordered" evidence="1">
    <location>
        <begin position="63"/>
        <end position="82"/>
    </location>
</feature>
<dbReference type="AlphaFoldDB" id="A0A161U2L8"/>
<gene>
    <name evidence="2" type="ORF">AB996_0231</name>
</gene>
<comment type="caution">
    <text evidence="2">The sequence shown here is derived from an EMBL/GenBank/DDBJ whole genome shotgun (WGS) entry which is preliminary data.</text>
</comment>
<organism evidence="2 3">
    <name type="scientific">Lactococcus lactis subsp. cremoris</name>
    <name type="common">Streptococcus cremoris</name>
    <dbReference type="NCBI Taxonomy" id="1359"/>
    <lineage>
        <taxon>Bacteria</taxon>
        <taxon>Bacillati</taxon>
        <taxon>Bacillota</taxon>
        <taxon>Bacilli</taxon>
        <taxon>Lactobacillales</taxon>
        <taxon>Streptococcaceae</taxon>
        <taxon>Lactococcus</taxon>
    </lineage>
</organism>
<dbReference type="PATRIC" id="fig|1359.32.peg.1166"/>
<proteinExistence type="predicted"/>
<sequence>MNNKKNENIEKQRTAAIGFKEVQPGVEEIKFVEQGSYTGAGIWSVSVDVVVQGKKYGEIFSQDGLDGGDPLPDGNTGTKTPVKVIYSNGKEEVLK</sequence>
<evidence type="ECO:0000313" key="2">
    <source>
        <dbReference type="EMBL" id="KZK08334.1"/>
    </source>
</evidence>
<accession>A0A161U2L8</accession>
<protein>
    <submittedName>
        <fullName evidence="2">Uncharacterized protein</fullName>
    </submittedName>
</protein>
<evidence type="ECO:0000313" key="3">
    <source>
        <dbReference type="Proteomes" id="UP000076519"/>
    </source>
</evidence>
<dbReference type="Proteomes" id="UP000076519">
    <property type="component" value="Unassembled WGS sequence"/>
</dbReference>